<dbReference type="STRING" id="576117.SAMN04488138_108183"/>
<dbReference type="InterPro" id="IPR002372">
    <property type="entry name" value="PQQ_rpt_dom"/>
</dbReference>
<dbReference type="InterPro" id="IPR015943">
    <property type="entry name" value="WD40/YVTN_repeat-like_dom_sf"/>
</dbReference>
<evidence type="ECO:0000313" key="3">
    <source>
        <dbReference type="Proteomes" id="UP000183299"/>
    </source>
</evidence>
<dbReference type="InterPro" id="IPR011047">
    <property type="entry name" value="Quinoprotein_ADH-like_sf"/>
</dbReference>
<feature type="domain" description="Pyrrolo-quinoline quinone repeat" evidence="1">
    <location>
        <begin position="124"/>
        <end position="360"/>
    </location>
</feature>
<dbReference type="SMART" id="SM00564">
    <property type="entry name" value="PQQ"/>
    <property type="match status" value="6"/>
</dbReference>
<name>A0A1I3TJU0_9RHOB</name>
<dbReference type="Pfam" id="PF13360">
    <property type="entry name" value="PQQ_2"/>
    <property type="match status" value="1"/>
</dbReference>
<protein>
    <submittedName>
        <fullName evidence="2">Outer membrane protein assembly factor BamB, contains PQQ-like beta-propeller repeat</fullName>
    </submittedName>
</protein>
<dbReference type="PROSITE" id="PS51257">
    <property type="entry name" value="PROKAR_LIPOPROTEIN"/>
    <property type="match status" value="1"/>
</dbReference>
<gene>
    <name evidence="2" type="ORF">SAMN04488138_108183</name>
</gene>
<sequence length="444" mass="46018">MIGRSGKAGLFTAMLALTACGAGREEILQGPRVDLRDGSPLAAATATETPQNRAESISLGQQVSRDSWTMTGAGRTHASGHNAFTSGAPSLVWTADIGKGKTRKTRLTVDPVAAQGLVVAMDAEARLTAVSASSGATAWSVDLTPAGEKPGKVFGGALAISGSVLYATTGYGDLVALDLKTGGEIWRQRLDSVGAAGLTVYDGLAYVVAGNGRAWAVDTSNGRVKWQISGPESITSRVGATSPAVSDKFAILPFASGDLYGVFRKGGVRYWTSSLAGQRKGVVYANVSDITSDPVVIGGKFYVGNQAGRYAAFNLETGTRIWTADEGAYSPASIVGGSVFIVTDRNELVRLSASSGERIWGVQLPYFTTEKERKRKTVFAHYGPVAAGGKLWVASDDGMLRGFDPVSGALAASVALPEGAASDPIVVGGVMYLLLENGSLAALR</sequence>
<dbReference type="Gene3D" id="2.130.10.10">
    <property type="entry name" value="YVTN repeat-like/Quinoprotein amine dehydrogenase"/>
    <property type="match status" value="1"/>
</dbReference>
<dbReference type="EMBL" id="FORY01000008">
    <property type="protein sequence ID" value="SFJ71135.1"/>
    <property type="molecule type" value="Genomic_DNA"/>
</dbReference>
<dbReference type="AlphaFoldDB" id="A0A1I3TJU0"/>
<organism evidence="2 3">
    <name type="scientific">Celeribacter halophilus</name>
    <dbReference type="NCBI Taxonomy" id="576117"/>
    <lineage>
        <taxon>Bacteria</taxon>
        <taxon>Pseudomonadati</taxon>
        <taxon>Pseudomonadota</taxon>
        <taxon>Alphaproteobacteria</taxon>
        <taxon>Rhodobacterales</taxon>
        <taxon>Roseobacteraceae</taxon>
        <taxon>Celeribacter</taxon>
    </lineage>
</organism>
<proteinExistence type="predicted"/>
<dbReference type="Proteomes" id="UP000183299">
    <property type="component" value="Unassembled WGS sequence"/>
</dbReference>
<dbReference type="InterPro" id="IPR018391">
    <property type="entry name" value="PQQ_b-propeller_rpt"/>
</dbReference>
<reference evidence="2 3" key="1">
    <citation type="submission" date="2016-10" db="EMBL/GenBank/DDBJ databases">
        <authorList>
            <person name="de Groot N.N."/>
        </authorList>
    </citation>
    <scope>NUCLEOTIDE SEQUENCE [LARGE SCALE GENOMIC DNA]</scope>
    <source>
        <strain evidence="2 3">CGMCC 1.8891</strain>
    </source>
</reference>
<accession>A0A1I3TJU0</accession>
<dbReference type="PANTHER" id="PTHR34512">
    <property type="entry name" value="CELL SURFACE PROTEIN"/>
    <property type="match status" value="1"/>
</dbReference>
<evidence type="ECO:0000259" key="1">
    <source>
        <dbReference type="Pfam" id="PF13360"/>
    </source>
</evidence>
<dbReference type="GeneID" id="98665372"/>
<dbReference type="SUPFAM" id="SSF50998">
    <property type="entry name" value="Quinoprotein alcohol dehydrogenase-like"/>
    <property type="match status" value="1"/>
</dbReference>
<evidence type="ECO:0000313" key="2">
    <source>
        <dbReference type="EMBL" id="SFJ71135.1"/>
    </source>
</evidence>
<dbReference type="PANTHER" id="PTHR34512:SF30">
    <property type="entry name" value="OUTER MEMBRANE PROTEIN ASSEMBLY FACTOR BAMB"/>
    <property type="match status" value="1"/>
</dbReference>
<dbReference type="RefSeq" id="WP_066599766.1">
    <property type="nucleotide sequence ID" value="NZ_FORY01000008.1"/>
</dbReference>
<keyword evidence="3" id="KW-1185">Reference proteome</keyword>